<comment type="caution">
    <text evidence="1">The sequence shown here is derived from an EMBL/GenBank/DDBJ whole genome shotgun (WGS) entry which is preliminary data.</text>
</comment>
<dbReference type="Proteomes" id="UP000032066">
    <property type="component" value="Unassembled WGS sequence"/>
</dbReference>
<evidence type="ECO:0000313" key="1">
    <source>
        <dbReference type="EMBL" id="KIQ61995.1"/>
    </source>
</evidence>
<accession>A0A0D0N1P4</accession>
<dbReference type="OrthoDB" id="9961484at2"/>
<dbReference type="AlphaFoldDB" id="A0A0D0N1P4"/>
<dbReference type="EMBL" id="JXZB01000004">
    <property type="protein sequence ID" value="KIQ61995.1"/>
    <property type="molecule type" value="Genomic_DNA"/>
</dbReference>
<protein>
    <submittedName>
        <fullName evidence="1">Uncharacterized protein</fullName>
    </submittedName>
</protein>
<sequence>MSDTHYYRAEVHVRTTGGDLVTYYNDGPGPAGMSASQVRVIAEAAALAQEPGGKVEGSKVGRD</sequence>
<gene>
    <name evidence="1" type="ORF">TR51_22565</name>
</gene>
<dbReference type="RefSeq" id="WP_043913785.1">
    <property type="nucleotide sequence ID" value="NZ_JBHVRB010000021.1"/>
</dbReference>
<name>A0A0D0N1P4_KITGR</name>
<proteinExistence type="predicted"/>
<evidence type="ECO:0000313" key="2">
    <source>
        <dbReference type="Proteomes" id="UP000032066"/>
    </source>
</evidence>
<keyword evidence="2" id="KW-1185">Reference proteome</keyword>
<dbReference type="PATRIC" id="fig|2064.6.peg.4850"/>
<reference evidence="1 2" key="1">
    <citation type="submission" date="2015-02" db="EMBL/GenBank/DDBJ databases">
        <title>Draft genome sequence of Kitasatospora griseola MF730-N6, a bafilomycin, terpentecin and satosporin producer.</title>
        <authorList>
            <person name="Arens J.C."/>
            <person name="Haltli B."/>
            <person name="Kerr R.G."/>
        </authorList>
    </citation>
    <scope>NUCLEOTIDE SEQUENCE [LARGE SCALE GENOMIC DNA]</scope>
    <source>
        <strain evidence="1 2">MF730-N6</strain>
    </source>
</reference>
<organism evidence="1 2">
    <name type="scientific">Kitasatospora griseola</name>
    <name type="common">Streptomyces griseolosporeus</name>
    <dbReference type="NCBI Taxonomy" id="2064"/>
    <lineage>
        <taxon>Bacteria</taxon>
        <taxon>Bacillati</taxon>
        <taxon>Actinomycetota</taxon>
        <taxon>Actinomycetes</taxon>
        <taxon>Kitasatosporales</taxon>
        <taxon>Streptomycetaceae</taxon>
        <taxon>Kitasatospora</taxon>
    </lineage>
</organism>